<evidence type="ECO:0000313" key="2">
    <source>
        <dbReference type="EMBL" id="RIB16292.1"/>
    </source>
</evidence>
<evidence type="ECO:0000256" key="1">
    <source>
        <dbReference type="SAM" id="SignalP"/>
    </source>
</evidence>
<reference evidence="2 3" key="1">
    <citation type="submission" date="2018-06" db="EMBL/GenBank/DDBJ databases">
        <title>Comparative genomics reveals the genomic features of Rhizophagus irregularis, R. cerebriforme, R. diaphanum and Gigaspora rosea, and their symbiotic lifestyle signature.</title>
        <authorList>
            <person name="Morin E."/>
            <person name="San Clemente H."/>
            <person name="Chen E.C.H."/>
            <person name="De La Providencia I."/>
            <person name="Hainaut M."/>
            <person name="Kuo A."/>
            <person name="Kohler A."/>
            <person name="Murat C."/>
            <person name="Tang N."/>
            <person name="Roy S."/>
            <person name="Loubradou J."/>
            <person name="Henrissat B."/>
            <person name="Grigoriev I.V."/>
            <person name="Corradi N."/>
            <person name="Roux C."/>
            <person name="Martin F.M."/>
        </authorList>
    </citation>
    <scope>NUCLEOTIDE SEQUENCE [LARGE SCALE GENOMIC DNA]</scope>
    <source>
        <strain evidence="2 3">DAOM 194757</strain>
    </source>
</reference>
<dbReference type="Proteomes" id="UP000266673">
    <property type="component" value="Unassembled WGS sequence"/>
</dbReference>
<gene>
    <name evidence="2" type="ORF">C2G38_2143167</name>
</gene>
<dbReference type="EMBL" id="QKWP01000687">
    <property type="protein sequence ID" value="RIB16292.1"/>
    <property type="molecule type" value="Genomic_DNA"/>
</dbReference>
<feature type="signal peptide" evidence="1">
    <location>
        <begin position="1"/>
        <end position="16"/>
    </location>
</feature>
<evidence type="ECO:0000313" key="3">
    <source>
        <dbReference type="Proteomes" id="UP000266673"/>
    </source>
</evidence>
<keyword evidence="3" id="KW-1185">Reference proteome</keyword>
<comment type="caution">
    <text evidence="2">The sequence shown here is derived from an EMBL/GenBank/DDBJ whole genome shotgun (WGS) entry which is preliminary data.</text>
</comment>
<accession>A0A397V2R1</accession>
<dbReference type="AlphaFoldDB" id="A0A397V2R1"/>
<proteinExistence type="predicted"/>
<protein>
    <submittedName>
        <fullName evidence="2">Uncharacterized protein</fullName>
    </submittedName>
</protein>
<feature type="chain" id="PRO_5017420394" evidence="1">
    <location>
        <begin position="17"/>
        <end position="203"/>
    </location>
</feature>
<keyword evidence="1" id="KW-0732">Signal</keyword>
<dbReference type="OrthoDB" id="2427988at2759"/>
<name>A0A397V2R1_9GLOM</name>
<sequence length="203" mass="23169">MAIFMMQFILLHMQHCEETQCLFGINPFIEEWQEKLDDIFIQLIKKKPRFGAEDGNISIKKYVKSALFVATPNVVILQPGEPPSKNKHVHHAIDMFFEDFGYTENGKAMCSALIAAFSGYGLFGLAKHLGVRTRKYRYAESVTRFLSDLQNNSQLFQDLQKASSINLIQEDHYFAIDEGLETFGVKFVKENMTGQATNSDNLK</sequence>
<organism evidence="2 3">
    <name type="scientific">Gigaspora rosea</name>
    <dbReference type="NCBI Taxonomy" id="44941"/>
    <lineage>
        <taxon>Eukaryota</taxon>
        <taxon>Fungi</taxon>
        <taxon>Fungi incertae sedis</taxon>
        <taxon>Mucoromycota</taxon>
        <taxon>Glomeromycotina</taxon>
        <taxon>Glomeromycetes</taxon>
        <taxon>Diversisporales</taxon>
        <taxon>Gigasporaceae</taxon>
        <taxon>Gigaspora</taxon>
    </lineage>
</organism>